<evidence type="ECO:0000256" key="2">
    <source>
        <dbReference type="PROSITE-ProRule" id="PRU00703"/>
    </source>
</evidence>
<evidence type="ECO:0000313" key="5">
    <source>
        <dbReference type="Proteomes" id="UP001163882"/>
    </source>
</evidence>
<dbReference type="InterPro" id="IPR017080">
    <property type="entry name" value="UCP036990_CBS_BON"/>
</dbReference>
<proteinExistence type="predicted"/>
<keyword evidence="5" id="KW-1185">Reference proteome</keyword>
<dbReference type="PANTHER" id="PTHR43080:SF26">
    <property type="entry name" value="REGULATORY PROTEIN"/>
    <property type="match status" value="1"/>
</dbReference>
<feature type="domain" description="CBS" evidence="3">
    <location>
        <begin position="1"/>
        <end position="59"/>
    </location>
</feature>
<dbReference type="EMBL" id="CP107716">
    <property type="protein sequence ID" value="UYQ73445.1"/>
    <property type="molecule type" value="Genomic_DNA"/>
</dbReference>
<dbReference type="InterPro" id="IPR000644">
    <property type="entry name" value="CBS_dom"/>
</dbReference>
<sequence length="214" mass="23033">MTRNVVTVSPAHSVWHAARIMLTGGVSGLPVVDDTGRLLGLITEGDLLRRSELGMSGPIVGGAEQSNDPAREFVRSRSWKVADVMSPQVITVDEDTPVQKVAMLLGVHRIKRLPVMRNGRLVGVVSRADLLKVVSAGKPEPEVKGDDAARRAILARLQDAMVYLSRQPTVDVAAGRVRVAGTVRSSAERDAIRMIVESVAGPGFDDRIEIEGEQ</sequence>
<protein>
    <submittedName>
        <fullName evidence="4">CBS domain-containing protein</fullName>
    </submittedName>
</protein>
<dbReference type="PANTHER" id="PTHR43080">
    <property type="entry name" value="CBS DOMAIN-CONTAINING PROTEIN CBSX3, MITOCHONDRIAL"/>
    <property type="match status" value="1"/>
</dbReference>
<feature type="domain" description="CBS" evidence="3">
    <location>
        <begin position="85"/>
        <end position="140"/>
    </location>
</feature>
<evidence type="ECO:0000256" key="1">
    <source>
        <dbReference type="ARBA" id="ARBA00023122"/>
    </source>
</evidence>
<dbReference type="SUPFAM" id="SSF54631">
    <property type="entry name" value="CBS-domain pair"/>
    <property type="match status" value="1"/>
</dbReference>
<keyword evidence="1 2" id="KW-0129">CBS domain</keyword>
<gene>
    <name evidence="4" type="ORF">OF122_06710</name>
</gene>
<dbReference type="RefSeq" id="WP_264227030.1">
    <property type="nucleotide sequence ID" value="NZ_CP107716.1"/>
</dbReference>
<dbReference type="PIRSF" id="PIRSF036990">
    <property type="entry name" value="UCP036990_CBS_BON"/>
    <property type="match status" value="1"/>
</dbReference>
<dbReference type="InterPro" id="IPR051257">
    <property type="entry name" value="Diverse_CBS-Domain"/>
</dbReference>
<dbReference type="Proteomes" id="UP001163882">
    <property type="component" value="Chromosome"/>
</dbReference>
<dbReference type="PROSITE" id="PS51371">
    <property type="entry name" value="CBS"/>
    <property type="match status" value="2"/>
</dbReference>
<reference evidence="4" key="1">
    <citation type="submission" date="2022-10" db="EMBL/GenBank/DDBJ databases">
        <title>YIM 151497 complete genome.</title>
        <authorList>
            <person name="Chen X."/>
        </authorList>
    </citation>
    <scope>NUCLEOTIDE SEQUENCE</scope>
    <source>
        <strain evidence="4">YIM 151497</strain>
    </source>
</reference>
<dbReference type="InterPro" id="IPR046342">
    <property type="entry name" value="CBS_dom_sf"/>
</dbReference>
<evidence type="ECO:0000259" key="3">
    <source>
        <dbReference type="PROSITE" id="PS51371"/>
    </source>
</evidence>
<evidence type="ECO:0000313" key="4">
    <source>
        <dbReference type="EMBL" id="UYQ73445.1"/>
    </source>
</evidence>
<dbReference type="Pfam" id="PF00571">
    <property type="entry name" value="CBS"/>
    <property type="match status" value="2"/>
</dbReference>
<name>A0ABY6IUT1_9HYPH</name>
<organism evidence="4 5">
    <name type="scientific">Pelagibacterium flavum</name>
    <dbReference type="NCBI Taxonomy" id="2984530"/>
    <lineage>
        <taxon>Bacteria</taxon>
        <taxon>Pseudomonadati</taxon>
        <taxon>Pseudomonadota</taxon>
        <taxon>Alphaproteobacteria</taxon>
        <taxon>Hyphomicrobiales</taxon>
        <taxon>Devosiaceae</taxon>
        <taxon>Pelagibacterium</taxon>
    </lineage>
</organism>
<dbReference type="Gene3D" id="3.10.580.10">
    <property type="entry name" value="CBS-domain"/>
    <property type="match status" value="1"/>
</dbReference>
<dbReference type="CDD" id="cd04586">
    <property type="entry name" value="CBS_pair_BON_assoc"/>
    <property type="match status" value="1"/>
</dbReference>
<dbReference type="SMART" id="SM00116">
    <property type="entry name" value="CBS"/>
    <property type="match status" value="2"/>
</dbReference>
<accession>A0ABY6IUT1</accession>